<evidence type="ECO:0000259" key="5">
    <source>
        <dbReference type="Pfam" id="PF13087"/>
    </source>
</evidence>
<dbReference type="OrthoDB" id="512254at2759"/>
<keyword evidence="1" id="KW-0547">Nucleotide-binding</keyword>
<gene>
    <name evidence="6" type="ORF">C2E20_2880</name>
</gene>
<keyword evidence="3" id="KW-0347">Helicase</keyword>
<feature type="domain" description="DNA2/NAM7 helicase-like C-terminal" evidence="5">
    <location>
        <begin position="65"/>
        <end position="261"/>
    </location>
</feature>
<dbReference type="InterPro" id="IPR041679">
    <property type="entry name" value="DNA2/NAM7-like_C"/>
</dbReference>
<dbReference type="Proteomes" id="UP000239649">
    <property type="component" value="Unassembled WGS sequence"/>
</dbReference>
<dbReference type="AlphaFoldDB" id="A0A2P6VHN8"/>
<keyword evidence="4" id="KW-0067">ATP-binding</keyword>
<evidence type="ECO:0000313" key="6">
    <source>
        <dbReference type="EMBL" id="PSC73604.1"/>
    </source>
</evidence>
<dbReference type="GO" id="GO:0043139">
    <property type="term" value="F:5'-3' DNA helicase activity"/>
    <property type="evidence" value="ECO:0007669"/>
    <property type="project" value="TreeGrafter"/>
</dbReference>
<dbReference type="PANTHER" id="PTHR43788:SF16">
    <property type="entry name" value="HELICASE WITH ZINC FINGER 2"/>
    <property type="match status" value="1"/>
</dbReference>
<evidence type="ECO:0000256" key="4">
    <source>
        <dbReference type="ARBA" id="ARBA00022840"/>
    </source>
</evidence>
<reference evidence="6 7" key="1">
    <citation type="journal article" date="2018" name="Plant J.">
        <title>Genome sequences of Chlorella sorokiniana UTEX 1602 and Micractinium conductrix SAG 241.80: implications to maltose excretion by a green alga.</title>
        <authorList>
            <person name="Arriola M.B."/>
            <person name="Velmurugan N."/>
            <person name="Zhang Y."/>
            <person name="Plunkett M.H."/>
            <person name="Hondzo H."/>
            <person name="Barney B.M."/>
        </authorList>
    </citation>
    <scope>NUCLEOTIDE SEQUENCE [LARGE SCALE GENOMIC DNA]</scope>
    <source>
        <strain evidence="6 7">SAG 241.80</strain>
    </source>
</reference>
<dbReference type="SUPFAM" id="SSF52540">
    <property type="entry name" value="P-loop containing nucleoside triphosphate hydrolases"/>
    <property type="match status" value="1"/>
</dbReference>
<evidence type="ECO:0000256" key="1">
    <source>
        <dbReference type="ARBA" id="ARBA00022741"/>
    </source>
</evidence>
<comment type="caution">
    <text evidence="6">The sequence shown here is derived from an EMBL/GenBank/DDBJ whole genome shotgun (WGS) entry which is preliminary data.</text>
</comment>
<dbReference type="STRING" id="554055.A0A2P6VHN8"/>
<evidence type="ECO:0000256" key="2">
    <source>
        <dbReference type="ARBA" id="ARBA00022801"/>
    </source>
</evidence>
<dbReference type="InterPro" id="IPR050534">
    <property type="entry name" value="Coronavir_polyprotein_1ab"/>
</dbReference>
<dbReference type="GO" id="GO:0005524">
    <property type="term" value="F:ATP binding"/>
    <property type="evidence" value="ECO:0007669"/>
    <property type="project" value="UniProtKB-KW"/>
</dbReference>
<evidence type="ECO:0000256" key="3">
    <source>
        <dbReference type="ARBA" id="ARBA00022806"/>
    </source>
</evidence>
<dbReference type="InterPro" id="IPR027417">
    <property type="entry name" value="P-loop_NTPase"/>
</dbReference>
<sequence>MVAELYAVGVTLHLDSVLIDEAGCVSEMALPTLICLAPSNLVLIGDPLQLPAYTDLVSPPHNHCRSFMERAVSFGVPAALLSEQYRMHPAICAAVSNEFYAGRLRTPAAVAAARAAVASPCRLVDVWGREHWWDMAGFNNKTGAEAAIRAAGEALVALLGIGVQHPTIYIITLYNRQRDLLKLLLERSREGRRLAAACSCSVLSVDACQGDEVDAVIVSTVRNVFNSNCKSLNLSKFFRDRRRINVAMSRARYMCVVVGNKRTLNVPKAKPWGAVLTGYSKTRA</sequence>
<keyword evidence="2" id="KW-0378">Hydrolase</keyword>
<accession>A0A2P6VHN8</accession>
<dbReference type="GO" id="GO:0016787">
    <property type="term" value="F:hydrolase activity"/>
    <property type="evidence" value="ECO:0007669"/>
    <property type="project" value="UniProtKB-KW"/>
</dbReference>
<dbReference type="EMBL" id="LHPF02000006">
    <property type="protein sequence ID" value="PSC73604.1"/>
    <property type="molecule type" value="Genomic_DNA"/>
</dbReference>
<keyword evidence="7" id="KW-1185">Reference proteome</keyword>
<dbReference type="Gene3D" id="3.40.50.300">
    <property type="entry name" value="P-loop containing nucleotide triphosphate hydrolases"/>
    <property type="match status" value="2"/>
</dbReference>
<dbReference type="Pfam" id="PF13087">
    <property type="entry name" value="AAA_12"/>
    <property type="match status" value="1"/>
</dbReference>
<proteinExistence type="predicted"/>
<dbReference type="PANTHER" id="PTHR43788">
    <property type="entry name" value="DNA2/NAM7 HELICASE FAMILY MEMBER"/>
    <property type="match status" value="1"/>
</dbReference>
<evidence type="ECO:0000313" key="7">
    <source>
        <dbReference type="Proteomes" id="UP000239649"/>
    </source>
</evidence>
<dbReference type="InterPro" id="IPR047187">
    <property type="entry name" value="SF1_C_Upf1"/>
</dbReference>
<organism evidence="6 7">
    <name type="scientific">Micractinium conductrix</name>
    <dbReference type="NCBI Taxonomy" id="554055"/>
    <lineage>
        <taxon>Eukaryota</taxon>
        <taxon>Viridiplantae</taxon>
        <taxon>Chlorophyta</taxon>
        <taxon>core chlorophytes</taxon>
        <taxon>Trebouxiophyceae</taxon>
        <taxon>Chlorellales</taxon>
        <taxon>Chlorellaceae</taxon>
        <taxon>Chlorella clade</taxon>
        <taxon>Micractinium</taxon>
    </lineage>
</organism>
<protein>
    <submittedName>
        <fullName evidence="6">ATP-dependent helicase -like</fullName>
    </submittedName>
</protein>
<dbReference type="CDD" id="cd18808">
    <property type="entry name" value="SF1_C_Upf1"/>
    <property type="match status" value="1"/>
</dbReference>
<name>A0A2P6VHN8_9CHLO</name>